<dbReference type="Gene3D" id="3.30.450.40">
    <property type="match status" value="1"/>
</dbReference>
<dbReference type="GO" id="GO:0000155">
    <property type="term" value="F:phosphorelay sensor kinase activity"/>
    <property type="evidence" value="ECO:0007669"/>
    <property type="project" value="InterPro"/>
</dbReference>
<dbReference type="CDD" id="cd00082">
    <property type="entry name" value="HisKA"/>
    <property type="match status" value="1"/>
</dbReference>
<feature type="domain" description="GAF" evidence="4">
    <location>
        <begin position="26"/>
        <end position="168"/>
    </location>
</feature>
<dbReference type="InterPro" id="IPR003661">
    <property type="entry name" value="HisK_dim/P_dom"/>
</dbReference>
<dbReference type="PANTHER" id="PTHR43102:SF2">
    <property type="entry name" value="GAF DOMAIN-CONTAINING PROTEIN"/>
    <property type="match status" value="1"/>
</dbReference>
<dbReference type="SMART" id="SM00065">
    <property type="entry name" value="GAF"/>
    <property type="match status" value="1"/>
</dbReference>
<dbReference type="RefSeq" id="WP_203895291.1">
    <property type="nucleotide sequence ID" value="NZ_BOOH01000065.1"/>
</dbReference>
<dbReference type="PANTHER" id="PTHR43102">
    <property type="entry name" value="SLR1143 PROTEIN"/>
    <property type="match status" value="1"/>
</dbReference>
<dbReference type="AlphaFoldDB" id="A0A8J3W9D4"/>
<protein>
    <recommendedName>
        <fullName evidence="3">histidine kinase</fullName>
        <ecNumber evidence="3">2.7.13.3</ecNumber>
    </recommendedName>
</protein>
<organism evidence="5 6">
    <name type="scientific">Planobispora longispora</name>
    <dbReference type="NCBI Taxonomy" id="28887"/>
    <lineage>
        <taxon>Bacteria</taxon>
        <taxon>Bacillati</taxon>
        <taxon>Actinomycetota</taxon>
        <taxon>Actinomycetes</taxon>
        <taxon>Streptosporangiales</taxon>
        <taxon>Streptosporangiaceae</taxon>
        <taxon>Planobispora</taxon>
    </lineage>
</organism>
<sequence length="265" mass="28851">MAVIPWPSDEIGRLAELHTLGALEAVPHPDFSAIAELAGDTCQAPIALVNLIGERRQYFKGHAGTAEIGLDRQMAFCPYVICDHELLEVPDALADARFRDDPVVAGEPRVRFYAGAPIISATGHALGTVRVMDRRPRRLSATQRRALATLATNAAGLLEAQHRAEALERIQDIAAREIRLLQRVTGDLREPLASLRAYLQVIADDGLDAAMEGNLARTITRDGRLLAELIDELVLLARLNAHLAAFARKDDPAHRSFSAGGRSPR</sequence>
<dbReference type="EC" id="2.7.13.3" evidence="3"/>
<proteinExistence type="predicted"/>
<dbReference type="Proteomes" id="UP000616724">
    <property type="component" value="Unassembled WGS sequence"/>
</dbReference>
<keyword evidence="6" id="KW-1185">Reference proteome</keyword>
<name>A0A8J3W9D4_9ACTN</name>
<evidence type="ECO:0000256" key="2">
    <source>
        <dbReference type="ARBA" id="ARBA00004236"/>
    </source>
</evidence>
<dbReference type="InterPro" id="IPR003018">
    <property type="entry name" value="GAF"/>
</dbReference>
<gene>
    <name evidence="5" type="ORF">Plo01_73140</name>
</gene>
<dbReference type="InterPro" id="IPR029016">
    <property type="entry name" value="GAF-like_dom_sf"/>
</dbReference>
<evidence type="ECO:0000313" key="6">
    <source>
        <dbReference type="Proteomes" id="UP000616724"/>
    </source>
</evidence>
<dbReference type="EMBL" id="BOOH01000065">
    <property type="protein sequence ID" value="GIH80885.1"/>
    <property type="molecule type" value="Genomic_DNA"/>
</dbReference>
<dbReference type="SUPFAM" id="SSF55781">
    <property type="entry name" value="GAF domain-like"/>
    <property type="match status" value="1"/>
</dbReference>
<dbReference type="SUPFAM" id="SSF47384">
    <property type="entry name" value="Homodimeric domain of signal transducing histidine kinase"/>
    <property type="match status" value="1"/>
</dbReference>
<reference evidence="5 6" key="1">
    <citation type="submission" date="2021-01" db="EMBL/GenBank/DDBJ databases">
        <title>Whole genome shotgun sequence of Planobispora longispora NBRC 13918.</title>
        <authorList>
            <person name="Komaki H."/>
            <person name="Tamura T."/>
        </authorList>
    </citation>
    <scope>NUCLEOTIDE SEQUENCE [LARGE SCALE GENOMIC DNA]</scope>
    <source>
        <strain evidence="5 6">NBRC 13918</strain>
    </source>
</reference>
<evidence type="ECO:0000313" key="5">
    <source>
        <dbReference type="EMBL" id="GIH80885.1"/>
    </source>
</evidence>
<dbReference type="Gene3D" id="1.10.287.130">
    <property type="match status" value="1"/>
</dbReference>
<evidence type="ECO:0000259" key="4">
    <source>
        <dbReference type="SMART" id="SM00065"/>
    </source>
</evidence>
<evidence type="ECO:0000256" key="1">
    <source>
        <dbReference type="ARBA" id="ARBA00000085"/>
    </source>
</evidence>
<dbReference type="InterPro" id="IPR036097">
    <property type="entry name" value="HisK_dim/P_sf"/>
</dbReference>
<comment type="catalytic activity">
    <reaction evidence="1">
        <text>ATP + protein L-histidine = ADP + protein N-phospho-L-histidine.</text>
        <dbReference type="EC" id="2.7.13.3"/>
    </reaction>
</comment>
<dbReference type="GO" id="GO:0005886">
    <property type="term" value="C:plasma membrane"/>
    <property type="evidence" value="ECO:0007669"/>
    <property type="project" value="UniProtKB-SubCell"/>
</dbReference>
<accession>A0A8J3W9D4</accession>
<comment type="subcellular location">
    <subcellularLocation>
        <location evidence="2">Cell membrane</location>
    </subcellularLocation>
</comment>
<comment type="caution">
    <text evidence="5">The sequence shown here is derived from an EMBL/GenBank/DDBJ whole genome shotgun (WGS) entry which is preliminary data.</text>
</comment>
<dbReference type="Pfam" id="PF01590">
    <property type="entry name" value="GAF"/>
    <property type="match status" value="1"/>
</dbReference>
<evidence type="ECO:0000256" key="3">
    <source>
        <dbReference type="ARBA" id="ARBA00012438"/>
    </source>
</evidence>